<sequence length="514" mass="58564">MASSGWIVLVLLLFSSLPRTESKRVMFIPVPITSHAILHTRIARALMDLGHEVWLVLGSSVVSKGGFNMDGMNLIEYPVVNFDDEILYQTVLEPLYESRKPNLRLQFMLQEQMYDAILSNETLYTEMKLVRPELFVIDDDFPGSRLFAVFAYRMRVPFACLDYAFEPFGRRVPFSSAVTPSFLFPFGHRMTFTERLKNTVFFLLYLIDRNFDGDAVFRYAREMPYISLDTLVARAEVWLVQMDHILDYPISTLPNVKLIGGIAASPAKPLSPEFQEFMDQASDGVLIVSFGSLVEGMPARFGLGVFMAAFRRLTKLRVVFRSNITSPDPEKILTSSWIPQNDLLAHPNTKVFLTHCGASGQYQALYHAVPMVGLPLFYDQFYNAQRMKVKGFGKVVNFQDLTASKLVDVIDEVASDPRYKQTITRASTLFREQFGVPAERAAYWLDHVMEYGGSYMRSAGQEMPLYQYLLLDVMAVIVGVVSLYLMILCLLVQRLYQKTFEGGNRRRRIITLTG</sequence>
<keyword evidence="2 4" id="KW-0328">Glycosyltransferase</keyword>
<protein>
    <recommendedName>
        <fullName evidence="5">UDP-glucuronosyltransferase</fullName>
        <ecNumber evidence="5">2.4.1.17</ecNumber>
    </recommendedName>
</protein>
<feature type="chain" id="PRO_5044530313" description="UDP-glucuronosyltransferase" evidence="5">
    <location>
        <begin position="23"/>
        <end position="514"/>
    </location>
</feature>
<keyword evidence="5" id="KW-0812">Transmembrane</keyword>
<dbReference type="InterPro" id="IPR035595">
    <property type="entry name" value="UDP_glycos_trans_CS"/>
</dbReference>
<dbReference type="GO" id="GO:0015020">
    <property type="term" value="F:glucuronosyltransferase activity"/>
    <property type="evidence" value="ECO:0007669"/>
    <property type="project" value="UniProtKB-EC"/>
</dbReference>
<dbReference type="PANTHER" id="PTHR48043">
    <property type="entry name" value="EG:EG0003.4 PROTEIN-RELATED"/>
    <property type="match status" value="1"/>
</dbReference>
<proteinExistence type="inferred from homology"/>
<comment type="similarity">
    <text evidence="1 4">Belongs to the UDP-glycosyltransferase family.</text>
</comment>
<evidence type="ECO:0000256" key="1">
    <source>
        <dbReference type="ARBA" id="ARBA00009995"/>
    </source>
</evidence>
<keyword evidence="5" id="KW-0732">Signal</keyword>
<feature type="signal peptide" evidence="5">
    <location>
        <begin position="1"/>
        <end position="22"/>
    </location>
</feature>
<dbReference type="InterPro" id="IPR050271">
    <property type="entry name" value="UDP-glycosyltransferase"/>
</dbReference>
<evidence type="ECO:0000256" key="2">
    <source>
        <dbReference type="ARBA" id="ARBA00022676"/>
    </source>
</evidence>
<accession>A0ABD0J5D0</accession>
<dbReference type="SUPFAM" id="SSF53756">
    <property type="entry name" value="UDP-Glycosyltransferase/glycogen phosphorylase"/>
    <property type="match status" value="1"/>
</dbReference>
<dbReference type="FunFam" id="3.40.50.2000:FF:000021">
    <property type="entry name" value="UDP-glucuronosyltransferase"/>
    <property type="match status" value="1"/>
</dbReference>
<dbReference type="GO" id="GO:0016020">
    <property type="term" value="C:membrane"/>
    <property type="evidence" value="ECO:0007669"/>
    <property type="project" value="UniProtKB-SubCell"/>
</dbReference>
<feature type="transmembrane region" description="Helical" evidence="5">
    <location>
        <begin position="465"/>
        <end position="492"/>
    </location>
</feature>
<evidence type="ECO:0000256" key="4">
    <source>
        <dbReference type="RuleBase" id="RU003718"/>
    </source>
</evidence>
<dbReference type="PANTHER" id="PTHR48043:SF145">
    <property type="entry name" value="FI06409P-RELATED"/>
    <property type="match status" value="1"/>
</dbReference>
<dbReference type="Pfam" id="PF00201">
    <property type="entry name" value="UDPGT"/>
    <property type="match status" value="1"/>
</dbReference>
<dbReference type="AlphaFoldDB" id="A0ABD0J5D0"/>
<dbReference type="EMBL" id="JACVVK020000630">
    <property type="protein sequence ID" value="KAK7461644.1"/>
    <property type="molecule type" value="Genomic_DNA"/>
</dbReference>
<gene>
    <name evidence="6" type="ORF">BaRGS_00038593</name>
</gene>
<evidence type="ECO:0000313" key="7">
    <source>
        <dbReference type="Proteomes" id="UP001519460"/>
    </source>
</evidence>
<organism evidence="6 7">
    <name type="scientific">Batillaria attramentaria</name>
    <dbReference type="NCBI Taxonomy" id="370345"/>
    <lineage>
        <taxon>Eukaryota</taxon>
        <taxon>Metazoa</taxon>
        <taxon>Spiralia</taxon>
        <taxon>Lophotrochozoa</taxon>
        <taxon>Mollusca</taxon>
        <taxon>Gastropoda</taxon>
        <taxon>Caenogastropoda</taxon>
        <taxon>Sorbeoconcha</taxon>
        <taxon>Cerithioidea</taxon>
        <taxon>Batillariidae</taxon>
        <taxon>Batillaria</taxon>
    </lineage>
</organism>
<dbReference type="Gene3D" id="3.40.50.2000">
    <property type="entry name" value="Glycogen Phosphorylase B"/>
    <property type="match status" value="2"/>
</dbReference>
<evidence type="ECO:0000256" key="5">
    <source>
        <dbReference type="RuleBase" id="RU362059"/>
    </source>
</evidence>
<dbReference type="Proteomes" id="UP001519460">
    <property type="component" value="Unassembled WGS sequence"/>
</dbReference>
<keyword evidence="3 4" id="KW-0808">Transferase</keyword>
<keyword evidence="5" id="KW-0472">Membrane</keyword>
<dbReference type="InterPro" id="IPR002213">
    <property type="entry name" value="UDP_glucos_trans"/>
</dbReference>
<comment type="catalytic activity">
    <reaction evidence="5">
        <text>glucuronate acceptor + UDP-alpha-D-glucuronate = acceptor beta-D-glucuronoside + UDP + H(+)</text>
        <dbReference type="Rhea" id="RHEA:21032"/>
        <dbReference type="ChEBI" id="CHEBI:15378"/>
        <dbReference type="ChEBI" id="CHEBI:58052"/>
        <dbReference type="ChEBI" id="CHEBI:58223"/>
        <dbReference type="ChEBI" id="CHEBI:132367"/>
        <dbReference type="ChEBI" id="CHEBI:132368"/>
        <dbReference type="EC" id="2.4.1.17"/>
    </reaction>
</comment>
<name>A0ABD0J5D0_9CAEN</name>
<dbReference type="CDD" id="cd03784">
    <property type="entry name" value="GT1_Gtf-like"/>
    <property type="match status" value="1"/>
</dbReference>
<keyword evidence="7" id="KW-1185">Reference proteome</keyword>
<comment type="subcellular location">
    <subcellularLocation>
        <location evidence="5">Membrane</location>
        <topology evidence="5">Single-pass membrane protein</topology>
    </subcellularLocation>
</comment>
<dbReference type="PROSITE" id="PS00375">
    <property type="entry name" value="UDPGT"/>
    <property type="match status" value="1"/>
</dbReference>
<comment type="caution">
    <text evidence="6">The sequence shown here is derived from an EMBL/GenBank/DDBJ whole genome shotgun (WGS) entry which is preliminary data.</text>
</comment>
<evidence type="ECO:0000313" key="6">
    <source>
        <dbReference type="EMBL" id="KAK7461644.1"/>
    </source>
</evidence>
<dbReference type="EC" id="2.4.1.17" evidence="5"/>
<keyword evidence="5" id="KW-1133">Transmembrane helix</keyword>
<evidence type="ECO:0000256" key="3">
    <source>
        <dbReference type="ARBA" id="ARBA00022679"/>
    </source>
</evidence>
<reference evidence="6 7" key="1">
    <citation type="journal article" date="2023" name="Sci. Data">
        <title>Genome assembly of the Korean intertidal mud-creeper Batillaria attramentaria.</title>
        <authorList>
            <person name="Patra A.K."/>
            <person name="Ho P.T."/>
            <person name="Jun S."/>
            <person name="Lee S.J."/>
            <person name="Kim Y."/>
            <person name="Won Y.J."/>
        </authorList>
    </citation>
    <scope>NUCLEOTIDE SEQUENCE [LARGE SCALE GENOMIC DNA]</scope>
    <source>
        <strain evidence="6">Wonlab-2016</strain>
    </source>
</reference>